<protein>
    <submittedName>
        <fullName evidence="1">Uncharacterized protein</fullName>
    </submittedName>
</protein>
<reference evidence="1 2" key="1">
    <citation type="journal article" date="2024" name="Plant J.">
        <title>Genome sequences and population genomics reveal climatic adaptation and genomic divergence between two closely related sweetgum species.</title>
        <authorList>
            <person name="Xu W.Q."/>
            <person name="Ren C.Q."/>
            <person name="Zhang X.Y."/>
            <person name="Comes H.P."/>
            <person name="Liu X.H."/>
            <person name="Li Y.G."/>
            <person name="Kettle C.J."/>
            <person name="Jalonen R."/>
            <person name="Gaisberger H."/>
            <person name="Ma Y.Z."/>
            <person name="Qiu Y.X."/>
        </authorList>
    </citation>
    <scope>NUCLEOTIDE SEQUENCE [LARGE SCALE GENOMIC DNA]</scope>
    <source>
        <strain evidence="1">Hangzhou</strain>
    </source>
</reference>
<keyword evidence="2" id="KW-1185">Reference proteome</keyword>
<dbReference type="AlphaFoldDB" id="A0AAP0SA20"/>
<organism evidence="1 2">
    <name type="scientific">Liquidambar formosana</name>
    <name type="common">Formosan gum</name>
    <dbReference type="NCBI Taxonomy" id="63359"/>
    <lineage>
        <taxon>Eukaryota</taxon>
        <taxon>Viridiplantae</taxon>
        <taxon>Streptophyta</taxon>
        <taxon>Embryophyta</taxon>
        <taxon>Tracheophyta</taxon>
        <taxon>Spermatophyta</taxon>
        <taxon>Magnoliopsida</taxon>
        <taxon>eudicotyledons</taxon>
        <taxon>Gunneridae</taxon>
        <taxon>Pentapetalae</taxon>
        <taxon>Saxifragales</taxon>
        <taxon>Altingiaceae</taxon>
        <taxon>Liquidambar</taxon>
    </lineage>
</organism>
<accession>A0AAP0SA20</accession>
<dbReference type="EMBL" id="JBBPBK010000002">
    <property type="protein sequence ID" value="KAK9290416.1"/>
    <property type="molecule type" value="Genomic_DNA"/>
</dbReference>
<evidence type="ECO:0000313" key="2">
    <source>
        <dbReference type="Proteomes" id="UP001415857"/>
    </source>
</evidence>
<sequence length="217" mass="23954">MVVCQPLYSQPSIYLKVDLIAQRGIRLQSDQPKISGSEKHDSFSLLFSLAIYLSLSQSDCPLVVGPAEDHQWGVRSVRRRDGKTGDDPPSLLARPRSTTLLLFSLAISFSPSPSDHPLILDVGLAEDHRRGVRSAFQRWQLAMIASSSCCSFPMVDRSEIFHLRMGFEFLRSLCFPAMVVAIWVLQQRRVSVISMFSAHRSGYAGAPTATATVGTNG</sequence>
<comment type="caution">
    <text evidence="1">The sequence shown here is derived from an EMBL/GenBank/DDBJ whole genome shotgun (WGS) entry which is preliminary data.</text>
</comment>
<name>A0AAP0SA20_LIQFO</name>
<proteinExistence type="predicted"/>
<dbReference type="Proteomes" id="UP001415857">
    <property type="component" value="Unassembled WGS sequence"/>
</dbReference>
<gene>
    <name evidence="1" type="ORF">L1049_008585</name>
</gene>
<evidence type="ECO:0000313" key="1">
    <source>
        <dbReference type="EMBL" id="KAK9290416.1"/>
    </source>
</evidence>